<evidence type="ECO:0000256" key="2">
    <source>
        <dbReference type="SAM" id="MobiDB-lite"/>
    </source>
</evidence>
<feature type="coiled-coil region" evidence="1">
    <location>
        <begin position="81"/>
        <end position="255"/>
    </location>
</feature>
<evidence type="ECO:0000256" key="1">
    <source>
        <dbReference type="SAM" id="Coils"/>
    </source>
</evidence>
<dbReference type="EMBL" id="CYKH01002148">
    <property type="protein sequence ID" value="CUI15431.1"/>
    <property type="molecule type" value="Genomic_DNA"/>
</dbReference>
<keyword evidence="4" id="KW-1185">Reference proteome</keyword>
<feature type="non-terminal residue" evidence="3">
    <location>
        <position position="396"/>
    </location>
</feature>
<feature type="region of interest" description="Disordered" evidence="2">
    <location>
        <begin position="35"/>
        <end position="55"/>
    </location>
</feature>
<organism evidence="3 4">
    <name type="scientific">Bodo saltans</name>
    <name type="common">Flagellated protozoan</name>
    <dbReference type="NCBI Taxonomy" id="75058"/>
    <lineage>
        <taxon>Eukaryota</taxon>
        <taxon>Discoba</taxon>
        <taxon>Euglenozoa</taxon>
        <taxon>Kinetoplastea</taxon>
        <taxon>Metakinetoplastina</taxon>
        <taxon>Eubodonida</taxon>
        <taxon>Bodonidae</taxon>
        <taxon>Bodo</taxon>
    </lineage>
</organism>
<proteinExistence type="predicted"/>
<dbReference type="VEuPathDB" id="TriTrypDB:BSAL_42340"/>
<evidence type="ECO:0000313" key="4">
    <source>
        <dbReference type="Proteomes" id="UP000051952"/>
    </source>
</evidence>
<reference evidence="4" key="1">
    <citation type="submission" date="2015-09" db="EMBL/GenBank/DDBJ databases">
        <authorList>
            <consortium name="Pathogen Informatics"/>
        </authorList>
    </citation>
    <scope>NUCLEOTIDE SEQUENCE [LARGE SCALE GENOMIC DNA]</scope>
    <source>
        <strain evidence="4">Lake Konstanz</strain>
    </source>
</reference>
<protein>
    <submittedName>
        <fullName evidence="3">Uncharacterized protein</fullName>
    </submittedName>
</protein>
<dbReference type="AlphaFoldDB" id="A0A0S4KLZ1"/>
<dbReference type="Proteomes" id="UP000051952">
    <property type="component" value="Unassembled WGS sequence"/>
</dbReference>
<sequence>MFGTPASARGAAGNLHPSVANRSPALASALQLSLGNGSSPNGKIAPPGASGGASSIDIDEAEARMRAREILQEFAREKSKAVEVEGQLHRASQDNEKLQHNIAEMKAEFAVEADRLKRMVENLKSEKLEAETRAASAREEAQKVTKAAAQRASDATSQLRLKEQEMEHLEAELTRARDEIRNLRKDLVLSRDQDAVTEDMSRVQFRVVELARKLLEAEKSKTEMQKALVEDRKQLHQALSTIDALRAQLADGERRSMDTQSTRDKDISQFQLTIDALHNEMQHQRDLYQRFVETVSKADGAHRSHAVETEGSLKTRVAVLETQLSASTQLVQHTQHQLDDNRTTSESLRRELNAERALKHEEVTALQARIGSAEERVVASRKEIAERRELHEQLNE</sequence>
<accession>A0A0S4KLZ1</accession>
<gene>
    <name evidence="3" type="ORF">BSAL_42340</name>
</gene>
<evidence type="ECO:0000313" key="3">
    <source>
        <dbReference type="EMBL" id="CUI15431.1"/>
    </source>
</evidence>
<name>A0A0S4KLZ1_BODSA</name>
<keyword evidence="1" id="KW-0175">Coiled coil</keyword>